<dbReference type="SUPFAM" id="SSF53822">
    <property type="entry name" value="Periplasmic binding protein-like I"/>
    <property type="match status" value="1"/>
</dbReference>
<proteinExistence type="predicted"/>
<dbReference type="InterPro" id="IPR028082">
    <property type="entry name" value="Peripla_BP_I"/>
</dbReference>
<dbReference type="Proteomes" id="UP000181899">
    <property type="component" value="Unassembled WGS sequence"/>
</dbReference>
<feature type="region of interest" description="Disordered" evidence="1">
    <location>
        <begin position="23"/>
        <end position="53"/>
    </location>
</feature>
<feature type="compositionally biased region" description="Acidic residues" evidence="1">
    <location>
        <begin position="36"/>
        <end position="52"/>
    </location>
</feature>
<feature type="signal peptide" evidence="2">
    <location>
        <begin position="1"/>
        <end position="26"/>
    </location>
</feature>
<dbReference type="EMBL" id="FOVK01000009">
    <property type="protein sequence ID" value="SFN99366.1"/>
    <property type="molecule type" value="Genomic_DNA"/>
</dbReference>
<reference evidence="3 4" key="1">
    <citation type="submission" date="2016-10" db="EMBL/GenBank/DDBJ databases">
        <authorList>
            <person name="de Groot N.N."/>
        </authorList>
    </citation>
    <scope>NUCLEOTIDE SEQUENCE [LARGE SCALE GENOMIC DNA]</scope>
    <source>
        <strain evidence="3 4">ML2</strain>
    </source>
</reference>
<keyword evidence="4" id="KW-1185">Reference proteome</keyword>
<dbReference type="PROSITE" id="PS51257">
    <property type="entry name" value="PROKAR_LIPOPROTEIN"/>
    <property type="match status" value="1"/>
</dbReference>
<dbReference type="Pfam" id="PF12683">
    <property type="entry name" value="DUF3798"/>
    <property type="match status" value="1"/>
</dbReference>
<evidence type="ECO:0000313" key="4">
    <source>
        <dbReference type="Proteomes" id="UP000181899"/>
    </source>
</evidence>
<evidence type="ECO:0008006" key="5">
    <source>
        <dbReference type="Google" id="ProtNLM"/>
    </source>
</evidence>
<feature type="chain" id="PRO_5039253106" description="DUF3798 domain-containing protein" evidence="2">
    <location>
        <begin position="27"/>
        <end position="402"/>
    </location>
</feature>
<accession>A0A1I5DJM4</accession>
<dbReference type="RefSeq" id="WP_074912563.1">
    <property type="nucleotide sequence ID" value="NZ_FOVK01000009.1"/>
</dbReference>
<dbReference type="Gene3D" id="3.40.50.11390">
    <property type="match status" value="1"/>
</dbReference>
<sequence length="402" mass="43557">MLKKAMSLLIASLMVISMVGCRSGEAPEETPGGETPVEEPGEETPEEPSGEAEDYKIGIITGTVSQGEEEYQAAQNMLKKYGDKIVTATYPDNFSSETETTIANVVSLASDPAVKAIVFVQAVPGAAAAIDKVRETRPDMLFVSGVAAEDPATIASKSDIVMLVDEISMGRSIPQKAAEMGAKTFIHYSFARHLSYATIAARRELMIDECKKLGIEFVDVNAPDPTGDAGVSGAQQFILEDVPRQIQQYGKDTAFFSTNCAMQEPLIRSILEQGAIYPQQCCPSPYHGYPAALNVNVSGHEGDVDYMLSSIDEVLTEYGQENRMSTWSVPINMLMVEAGVDYAIEFLEGRTSGRVDEPALTKIVNRIAGGEGSAQITHFDEGGVKLDNYYMILCDFYDFGDN</sequence>
<name>A0A1I5DJM4_9CLOT</name>
<dbReference type="InterPro" id="IPR024258">
    <property type="entry name" value="DUF3798"/>
</dbReference>
<keyword evidence="2" id="KW-0732">Signal</keyword>
<evidence type="ECO:0000313" key="3">
    <source>
        <dbReference type="EMBL" id="SFN99366.1"/>
    </source>
</evidence>
<organism evidence="3 4">
    <name type="scientific">Proteiniclasticum ruminis</name>
    <dbReference type="NCBI Taxonomy" id="398199"/>
    <lineage>
        <taxon>Bacteria</taxon>
        <taxon>Bacillati</taxon>
        <taxon>Bacillota</taxon>
        <taxon>Clostridia</taxon>
        <taxon>Eubacteriales</taxon>
        <taxon>Clostridiaceae</taxon>
        <taxon>Proteiniclasticum</taxon>
    </lineage>
</organism>
<dbReference type="AlphaFoldDB" id="A0A1I5DJM4"/>
<dbReference type="Gene3D" id="3.40.50.2300">
    <property type="match status" value="1"/>
</dbReference>
<protein>
    <recommendedName>
        <fullName evidence="5">DUF3798 domain-containing protein</fullName>
    </recommendedName>
</protein>
<gene>
    <name evidence="3" type="ORF">SAMN04488695_10988</name>
</gene>
<dbReference type="OrthoDB" id="5491606at2"/>
<evidence type="ECO:0000256" key="2">
    <source>
        <dbReference type="SAM" id="SignalP"/>
    </source>
</evidence>
<evidence type="ECO:0000256" key="1">
    <source>
        <dbReference type="SAM" id="MobiDB-lite"/>
    </source>
</evidence>